<evidence type="ECO:0000256" key="1">
    <source>
        <dbReference type="ARBA" id="ARBA00023054"/>
    </source>
</evidence>
<feature type="domain" description="GDP/GTP exchange factor Sec2 N-terminal" evidence="3">
    <location>
        <begin position="44"/>
        <end position="150"/>
    </location>
</feature>
<dbReference type="InParanoid" id="A0A1C7NQC7"/>
<dbReference type="AlphaFoldDB" id="A0A1C7NQC7"/>
<dbReference type="InterPro" id="IPR040351">
    <property type="entry name" value="RAB3IL/RAB3IP/Sec2"/>
</dbReference>
<keyword evidence="5" id="KW-1185">Reference proteome</keyword>
<name>A0A1C7NQC7_9FUNG</name>
<organism evidence="4 5">
    <name type="scientific">Choanephora cucurbitarum</name>
    <dbReference type="NCBI Taxonomy" id="101091"/>
    <lineage>
        <taxon>Eukaryota</taxon>
        <taxon>Fungi</taxon>
        <taxon>Fungi incertae sedis</taxon>
        <taxon>Mucoromycota</taxon>
        <taxon>Mucoromycotina</taxon>
        <taxon>Mucoromycetes</taxon>
        <taxon>Mucorales</taxon>
        <taxon>Mucorineae</taxon>
        <taxon>Choanephoraceae</taxon>
        <taxon>Choanephoroideae</taxon>
        <taxon>Choanephora</taxon>
    </lineage>
</organism>
<dbReference type="EMBL" id="LUGH01000015">
    <property type="protein sequence ID" value="OBZ91321.1"/>
    <property type="molecule type" value="Genomic_DNA"/>
</dbReference>
<accession>A0A1C7NQC7</accession>
<dbReference type="STRING" id="101091.A0A1C7NQC7"/>
<dbReference type="GO" id="GO:0005085">
    <property type="term" value="F:guanyl-nucleotide exchange factor activity"/>
    <property type="evidence" value="ECO:0007669"/>
    <property type="project" value="InterPro"/>
</dbReference>
<dbReference type="PANTHER" id="PTHR14430">
    <property type="entry name" value="RABIN3-RELATED"/>
    <property type="match status" value="1"/>
</dbReference>
<dbReference type="GO" id="GO:0051286">
    <property type="term" value="C:cell tip"/>
    <property type="evidence" value="ECO:0007669"/>
    <property type="project" value="TreeGrafter"/>
</dbReference>
<dbReference type="SUPFAM" id="SSF144284">
    <property type="entry name" value="Sec2 N-terminal region"/>
    <property type="match status" value="1"/>
</dbReference>
<keyword evidence="1 2" id="KW-0175">Coiled coil</keyword>
<dbReference type="Pfam" id="PF06428">
    <property type="entry name" value="Sec2p"/>
    <property type="match status" value="1"/>
</dbReference>
<reference evidence="4 5" key="1">
    <citation type="submission" date="2016-03" db="EMBL/GenBank/DDBJ databases">
        <title>Choanephora cucurbitarum.</title>
        <authorList>
            <person name="Min B."/>
            <person name="Park H."/>
            <person name="Park J.-H."/>
            <person name="Shin H.-D."/>
            <person name="Choi I.-G."/>
        </authorList>
    </citation>
    <scope>NUCLEOTIDE SEQUENCE [LARGE SCALE GENOMIC DNA]</scope>
    <source>
        <strain evidence="4 5">KUS-F28377</strain>
    </source>
</reference>
<feature type="coiled-coil region" evidence="2">
    <location>
        <begin position="86"/>
        <end position="135"/>
    </location>
</feature>
<dbReference type="GO" id="GO:0070319">
    <property type="term" value="C:Golgi to plasma membrane transport vesicle"/>
    <property type="evidence" value="ECO:0007669"/>
    <property type="project" value="TreeGrafter"/>
</dbReference>
<dbReference type="GO" id="GO:0006887">
    <property type="term" value="P:exocytosis"/>
    <property type="evidence" value="ECO:0007669"/>
    <property type="project" value="TreeGrafter"/>
</dbReference>
<dbReference type="OrthoDB" id="2289269at2759"/>
<dbReference type="InterPro" id="IPR009449">
    <property type="entry name" value="Sec2_N"/>
</dbReference>
<dbReference type="Proteomes" id="UP000093000">
    <property type="component" value="Unassembled WGS sequence"/>
</dbReference>
<evidence type="ECO:0000313" key="4">
    <source>
        <dbReference type="EMBL" id="OBZ91321.1"/>
    </source>
</evidence>
<evidence type="ECO:0000259" key="3">
    <source>
        <dbReference type="Pfam" id="PF06428"/>
    </source>
</evidence>
<comment type="caution">
    <text evidence="4">The sequence shown here is derived from an EMBL/GenBank/DDBJ whole genome shotgun (WGS) entry which is preliminary data.</text>
</comment>
<evidence type="ECO:0000313" key="5">
    <source>
        <dbReference type="Proteomes" id="UP000093000"/>
    </source>
</evidence>
<dbReference type="Gene3D" id="6.10.140.910">
    <property type="match status" value="1"/>
</dbReference>
<protein>
    <recommendedName>
        <fullName evidence="3">GDP/GTP exchange factor Sec2 N-terminal domain-containing protein</fullName>
    </recommendedName>
</protein>
<sequence length="268" mass="30988">MQVPKPLPALLAPSVTTIDISTDSRYLSSSIACFDTLPYEIQSKALLDTSKSYHHATTQAQLTEIQELRGDLIKLNHKYIQQMERAQIAQQARLQTEAELEDLSIKLFEQANGMVSEEKRKRVDAEKRAIQLENTLTYVVQELMQLKEFRSRFEIRTIEDEVMLKHTKSSFIAPSGSAARKMPNRLDDLCMDNRPIASLEDFLTWRPTAPIESLHKLIFGNYLLKRKSNKFGFNRKYIKLTTSFSDLLKYRFDKEKNKKKCQYSTLAA</sequence>
<dbReference type="PANTHER" id="PTHR14430:SF0">
    <property type="entry name" value="SEC2P DOMAIN-CONTAINING PROTEIN"/>
    <property type="match status" value="1"/>
</dbReference>
<evidence type="ECO:0000256" key="2">
    <source>
        <dbReference type="SAM" id="Coils"/>
    </source>
</evidence>
<gene>
    <name evidence="4" type="ORF">A0J61_00646</name>
</gene>
<proteinExistence type="predicted"/>